<reference evidence="7" key="1">
    <citation type="submission" date="2023-03" db="EMBL/GenBank/DDBJ databases">
        <title>Massive genome expansion in bonnet fungi (Mycena s.s.) driven by repeated elements and novel gene families across ecological guilds.</title>
        <authorList>
            <consortium name="Lawrence Berkeley National Laboratory"/>
            <person name="Harder C.B."/>
            <person name="Miyauchi S."/>
            <person name="Viragh M."/>
            <person name="Kuo A."/>
            <person name="Thoen E."/>
            <person name="Andreopoulos B."/>
            <person name="Lu D."/>
            <person name="Skrede I."/>
            <person name="Drula E."/>
            <person name="Henrissat B."/>
            <person name="Morin E."/>
            <person name="Kohler A."/>
            <person name="Barry K."/>
            <person name="LaButti K."/>
            <person name="Morin E."/>
            <person name="Salamov A."/>
            <person name="Lipzen A."/>
            <person name="Mereny Z."/>
            <person name="Hegedus B."/>
            <person name="Baldrian P."/>
            <person name="Stursova M."/>
            <person name="Weitz H."/>
            <person name="Taylor A."/>
            <person name="Grigoriev I.V."/>
            <person name="Nagy L.G."/>
            <person name="Martin F."/>
            <person name="Kauserud H."/>
        </authorList>
    </citation>
    <scope>NUCLEOTIDE SEQUENCE</scope>
    <source>
        <strain evidence="7">CBHHK067</strain>
    </source>
</reference>
<dbReference type="Gene3D" id="1.10.220.150">
    <property type="entry name" value="Arf GTPase activating protein"/>
    <property type="match status" value="1"/>
</dbReference>
<protein>
    <recommendedName>
        <fullName evidence="6">Arf-GAP domain-containing protein</fullName>
    </recommendedName>
</protein>
<keyword evidence="2" id="KW-0479">Metal-binding</keyword>
<evidence type="ECO:0000256" key="1">
    <source>
        <dbReference type="ARBA" id="ARBA00022468"/>
    </source>
</evidence>
<dbReference type="EMBL" id="JARKIE010000481">
    <property type="protein sequence ID" value="KAJ7633974.1"/>
    <property type="molecule type" value="Genomic_DNA"/>
</dbReference>
<feature type="non-terminal residue" evidence="7">
    <location>
        <position position="1"/>
    </location>
</feature>
<gene>
    <name evidence="7" type="ORF">B0H17DRAFT_511013</name>
</gene>
<evidence type="ECO:0000256" key="2">
    <source>
        <dbReference type="ARBA" id="ARBA00022723"/>
    </source>
</evidence>
<evidence type="ECO:0000313" key="8">
    <source>
        <dbReference type="Proteomes" id="UP001221757"/>
    </source>
</evidence>
<dbReference type="SUPFAM" id="SSF57863">
    <property type="entry name" value="ArfGap/RecO-like zinc finger"/>
    <property type="match status" value="1"/>
</dbReference>
<dbReference type="InterPro" id="IPR001164">
    <property type="entry name" value="ArfGAP_dom"/>
</dbReference>
<dbReference type="GO" id="GO:0000139">
    <property type="term" value="C:Golgi membrane"/>
    <property type="evidence" value="ECO:0007669"/>
    <property type="project" value="GOC"/>
</dbReference>
<evidence type="ECO:0000313" key="7">
    <source>
        <dbReference type="EMBL" id="KAJ7633974.1"/>
    </source>
</evidence>
<feature type="non-terminal residue" evidence="7">
    <location>
        <position position="110"/>
    </location>
</feature>
<evidence type="ECO:0000256" key="3">
    <source>
        <dbReference type="ARBA" id="ARBA00022771"/>
    </source>
</evidence>
<dbReference type="Pfam" id="PF01412">
    <property type="entry name" value="ArfGap"/>
    <property type="match status" value="1"/>
</dbReference>
<evidence type="ECO:0000259" key="6">
    <source>
        <dbReference type="PROSITE" id="PS50115"/>
    </source>
</evidence>
<dbReference type="AlphaFoldDB" id="A0AAD7BYA2"/>
<keyword evidence="3 5" id="KW-0863">Zinc-finger</keyword>
<keyword evidence="8" id="KW-1185">Reference proteome</keyword>
<proteinExistence type="predicted"/>
<comment type="caution">
    <text evidence="7">The sequence shown here is derived from an EMBL/GenBank/DDBJ whole genome shotgun (WGS) entry which is preliminary data.</text>
</comment>
<dbReference type="PANTHER" id="PTHR45686">
    <property type="entry name" value="ADP-RIBOSYLATION FACTOR GTPASE ACTIVATING PROTEIN 3, ISOFORM H-RELATED"/>
    <property type="match status" value="1"/>
</dbReference>
<dbReference type="InterPro" id="IPR037278">
    <property type="entry name" value="ARFGAP/RecO"/>
</dbReference>
<name>A0AAD7BYA2_MYCRO</name>
<keyword evidence="1" id="KW-0343">GTPase activation</keyword>
<dbReference type="Proteomes" id="UP001221757">
    <property type="component" value="Unassembled WGS sequence"/>
</dbReference>
<feature type="domain" description="Arf-GAP" evidence="6">
    <location>
        <begin position="43"/>
        <end position="80"/>
    </location>
</feature>
<keyword evidence="4" id="KW-0862">Zinc</keyword>
<dbReference type="PANTHER" id="PTHR45686:SF4">
    <property type="entry name" value="ADP-RIBOSYLATION FACTOR GTPASE ACTIVATING PROTEIN 3, ISOFORM H"/>
    <property type="match status" value="1"/>
</dbReference>
<dbReference type="GO" id="GO:0005096">
    <property type="term" value="F:GTPase activator activity"/>
    <property type="evidence" value="ECO:0007669"/>
    <property type="project" value="UniProtKB-KW"/>
</dbReference>
<sequence length="110" mass="12227">HVSPLSAKWRSNCPSTSSTAYLLSSGPRRPTNVLRLRRAQPNQWYSVTFAVYLCLDCSALHSNMSAHINFVRSTNLDAWSAAAARDEGRWQCCLCCLPVQARRERPCGAG</sequence>
<accession>A0AAD7BYA2</accession>
<dbReference type="PROSITE" id="PS50115">
    <property type="entry name" value="ARFGAP"/>
    <property type="match status" value="1"/>
</dbReference>
<dbReference type="InterPro" id="IPR038508">
    <property type="entry name" value="ArfGAP_dom_sf"/>
</dbReference>
<dbReference type="GO" id="GO:0008270">
    <property type="term" value="F:zinc ion binding"/>
    <property type="evidence" value="ECO:0007669"/>
    <property type="project" value="UniProtKB-KW"/>
</dbReference>
<organism evidence="7 8">
    <name type="scientific">Mycena rosella</name>
    <name type="common">Pink bonnet</name>
    <name type="synonym">Agaricus rosellus</name>
    <dbReference type="NCBI Taxonomy" id="1033263"/>
    <lineage>
        <taxon>Eukaryota</taxon>
        <taxon>Fungi</taxon>
        <taxon>Dikarya</taxon>
        <taxon>Basidiomycota</taxon>
        <taxon>Agaricomycotina</taxon>
        <taxon>Agaricomycetes</taxon>
        <taxon>Agaricomycetidae</taxon>
        <taxon>Agaricales</taxon>
        <taxon>Marasmiineae</taxon>
        <taxon>Mycenaceae</taxon>
        <taxon>Mycena</taxon>
    </lineage>
</organism>
<evidence type="ECO:0000256" key="4">
    <source>
        <dbReference type="ARBA" id="ARBA00022833"/>
    </source>
</evidence>
<evidence type="ECO:0000256" key="5">
    <source>
        <dbReference type="PROSITE-ProRule" id="PRU00288"/>
    </source>
</evidence>
<dbReference type="GO" id="GO:0048205">
    <property type="term" value="P:COPI coating of Golgi vesicle"/>
    <property type="evidence" value="ECO:0007669"/>
    <property type="project" value="TreeGrafter"/>
</dbReference>